<organism evidence="2 3">
    <name type="scientific">Ancylostoma ceylanicum</name>
    <dbReference type="NCBI Taxonomy" id="53326"/>
    <lineage>
        <taxon>Eukaryota</taxon>
        <taxon>Metazoa</taxon>
        <taxon>Ecdysozoa</taxon>
        <taxon>Nematoda</taxon>
        <taxon>Chromadorea</taxon>
        <taxon>Rhabditida</taxon>
        <taxon>Rhabditina</taxon>
        <taxon>Rhabditomorpha</taxon>
        <taxon>Strongyloidea</taxon>
        <taxon>Ancylostomatidae</taxon>
        <taxon>Ancylostomatinae</taxon>
        <taxon>Ancylostoma</taxon>
    </lineage>
</organism>
<sequence>MRRHRFILVYRPPNSKSEDDDDPITWLSDMTSSTDQLTILGDFNVNDCNWELKLAKTASSKKFLDLFDSLGIEQLVHYPTRNSSILDIIVSSNDFVAVEGILPPLGCSDHNIVSFCIRMESFFLHSYGEHKTSQCQAARFLFCKFSRN</sequence>
<dbReference type="GO" id="GO:0003824">
    <property type="term" value="F:catalytic activity"/>
    <property type="evidence" value="ECO:0007669"/>
    <property type="project" value="InterPro"/>
</dbReference>
<dbReference type="PANTHER" id="PTHR33395">
    <property type="entry name" value="TRANSCRIPTASE, PUTATIVE-RELATED-RELATED"/>
    <property type="match status" value="1"/>
</dbReference>
<dbReference type="GO" id="GO:0007508">
    <property type="term" value="P:larval heart development"/>
    <property type="evidence" value="ECO:0007669"/>
    <property type="project" value="TreeGrafter"/>
</dbReference>
<name>A0A016W8F8_9BILA</name>
<evidence type="ECO:0000313" key="3">
    <source>
        <dbReference type="Proteomes" id="UP000024635"/>
    </source>
</evidence>
<reference evidence="3" key="1">
    <citation type="journal article" date="2015" name="Nat. Genet.">
        <title>The genome and transcriptome of the zoonotic hookworm Ancylostoma ceylanicum identify infection-specific gene families.</title>
        <authorList>
            <person name="Schwarz E.M."/>
            <person name="Hu Y."/>
            <person name="Antoshechkin I."/>
            <person name="Miller M.M."/>
            <person name="Sternberg P.W."/>
            <person name="Aroian R.V."/>
        </authorList>
    </citation>
    <scope>NUCLEOTIDE SEQUENCE</scope>
    <source>
        <strain evidence="3">HY135</strain>
    </source>
</reference>
<gene>
    <name evidence="2" type="primary">Acey_s0930.g3089</name>
    <name evidence="2" type="ORF">Y032_0930g3089</name>
</gene>
<dbReference type="GO" id="GO:0061343">
    <property type="term" value="P:cell adhesion involved in heart morphogenesis"/>
    <property type="evidence" value="ECO:0007669"/>
    <property type="project" value="TreeGrafter"/>
</dbReference>
<dbReference type="Gene3D" id="3.60.10.10">
    <property type="entry name" value="Endonuclease/exonuclease/phosphatase"/>
    <property type="match status" value="1"/>
</dbReference>
<dbReference type="EMBL" id="JARK01000530">
    <property type="protein sequence ID" value="EYC36124.1"/>
    <property type="molecule type" value="Genomic_DNA"/>
</dbReference>
<proteinExistence type="predicted"/>
<feature type="domain" description="Endonuclease/exonuclease/phosphatase" evidence="1">
    <location>
        <begin position="5"/>
        <end position="113"/>
    </location>
</feature>
<protein>
    <recommendedName>
        <fullName evidence="1">Endonuclease/exonuclease/phosphatase domain-containing protein</fullName>
    </recommendedName>
</protein>
<dbReference type="Proteomes" id="UP000024635">
    <property type="component" value="Unassembled WGS sequence"/>
</dbReference>
<comment type="caution">
    <text evidence="2">The sequence shown here is derived from an EMBL/GenBank/DDBJ whole genome shotgun (WGS) entry which is preliminary data.</text>
</comment>
<evidence type="ECO:0000313" key="2">
    <source>
        <dbReference type="EMBL" id="EYC36124.1"/>
    </source>
</evidence>
<dbReference type="PANTHER" id="PTHR33395:SF21">
    <property type="entry name" value="PERICARDIN"/>
    <property type="match status" value="1"/>
</dbReference>
<dbReference type="OrthoDB" id="8069600at2759"/>
<dbReference type="GO" id="GO:0031012">
    <property type="term" value="C:extracellular matrix"/>
    <property type="evidence" value="ECO:0007669"/>
    <property type="project" value="TreeGrafter"/>
</dbReference>
<dbReference type="Pfam" id="PF14529">
    <property type="entry name" value="Exo_endo_phos_2"/>
    <property type="match status" value="1"/>
</dbReference>
<dbReference type="SUPFAM" id="SSF56219">
    <property type="entry name" value="DNase I-like"/>
    <property type="match status" value="1"/>
</dbReference>
<evidence type="ECO:0000259" key="1">
    <source>
        <dbReference type="Pfam" id="PF14529"/>
    </source>
</evidence>
<dbReference type="InterPro" id="IPR036691">
    <property type="entry name" value="Endo/exonu/phosph_ase_sf"/>
</dbReference>
<dbReference type="InterPro" id="IPR005135">
    <property type="entry name" value="Endo/exonuclease/phosphatase"/>
</dbReference>
<accession>A0A016W8F8</accession>
<dbReference type="AlphaFoldDB" id="A0A016W8F8"/>
<keyword evidence="3" id="KW-1185">Reference proteome</keyword>